<organism evidence="3 4">
    <name type="scientific">Enterobacter agglomerans</name>
    <name type="common">Erwinia herbicola</name>
    <name type="synonym">Pantoea agglomerans</name>
    <dbReference type="NCBI Taxonomy" id="549"/>
    <lineage>
        <taxon>Bacteria</taxon>
        <taxon>Pseudomonadati</taxon>
        <taxon>Pseudomonadota</taxon>
        <taxon>Gammaproteobacteria</taxon>
        <taxon>Enterobacterales</taxon>
        <taxon>Erwiniaceae</taxon>
        <taxon>Pantoea</taxon>
        <taxon>Pantoea agglomerans group</taxon>
    </lineage>
</organism>
<feature type="transmembrane region" description="Helical" evidence="2">
    <location>
        <begin position="128"/>
        <end position="147"/>
    </location>
</feature>
<protein>
    <submittedName>
        <fullName evidence="3">Uncharacterized protein</fullName>
    </submittedName>
</protein>
<dbReference type="EMBL" id="WKLC01000914">
    <property type="protein sequence ID" value="MSE16924.1"/>
    <property type="molecule type" value="Genomic_DNA"/>
</dbReference>
<dbReference type="Proteomes" id="UP000461948">
    <property type="component" value="Unassembled WGS sequence"/>
</dbReference>
<gene>
    <name evidence="3" type="ORF">GKC49_17960</name>
</gene>
<keyword evidence="2" id="KW-0812">Transmembrane</keyword>
<feature type="region of interest" description="Disordered" evidence="1">
    <location>
        <begin position="77"/>
        <end position="99"/>
    </location>
</feature>
<evidence type="ECO:0000313" key="3">
    <source>
        <dbReference type="EMBL" id="MSE16924.1"/>
    </source>
</evidence>
<keyword evidence="2" id="KW-1133">Transmembrane helix</keyword>
<comment type="caution">
    <text evidence="3">The sequence shown here is derived from an EMBL/GenBank/DDBJ whole genome shotgun (WGS) entry which is preliminary data.</text>
</comment>
<feature type="compositionally biased region" description="Basic and acidic residues" evidence="1">
    <location>
        <begin position="88"/>
        <end position="99"/>
    </location>
</feature>
<sequence>MLILSPVWYGRLRAACRVQNLLLQTLVIHPALLFFLLFLLNVHSAGGAGQWLVNEAERLVHDAPMGQVWGCASQASRSENWPSVPDASPHKTATDSRDFKPGPPAAMCLKAAVSREAWAAQTNGTLLFFYKSGVVLSVISSWVMWHLQRRGKGENV</sequence>
<feature type="transmembrane region" description="Helical" evidence="2">
    <location>
        <begin position="21"/>
        <end position="42"/>
    </location>
</feature>
<keyword evidence="2" id="KW-0472">Membrane</keyword>
<proteinExistence type="predicted"/>
<dbReference type="RefSeq" id="WP_187495371.1">
    <property type="nucleotide sequence ID" value="NZ_JACSWY010000018.1"/>
</dbReference>
<accession>A0A7X2SXA1</accession>
<dbReference type="AlphaFoldDB" id="A0A7X2SXA1"/>
<evidence type="ECO:0000313" key="4">
    <source>
        <dbReference type="Proteomes" id="UP000461948"/>
    </source>
</evidence>
<evidence type="ECO:0000256" key="2">
    <source>
        <dbReference type="SAM" id="Phobius"/>
    </source>
</evidence>
<evidence type="ECO:0000256" key="1">
    <source>
        <dbReference type="SAM" id="MobiDB-lite"/>
    </source>
</evidence>
<name>A0A7X2SXA1_ENTAG</name>
<reference evidence="3 4" key="1">
    <citation type="submission" date="2019-11" db="EMBL/GenBank/DDBJ databases">
        <title>Draft Genome Sequence of Plant Growth-Promoting Rhizosphere-Associated Bacteria.</title>
        <authorList>
            <person name="Vasilyev I.Y."/>
            <person name="Radchenko V."/>
            <person name="Ilnitskaya E.V."/>
        </authorList>
    </citation>
    <scope>NUCLEOTIDE SEQUENCE [LARGE SCALE GENOMIC DNA]</scope>
    <source>
        <strain evidence="3 4">VRA_MhP_f</strain>
    </source>
</reference>